<feature type="compositionally biased region" description="Acidic residues" evidence="6">
    <location>
        <begin position="196"/>
        <end position="205"/>
    </location>
</feature>
<dbReference type="NCBIfam" id="NF004612">
    <property type="entry name" value="PRK05943.1"/>
    <property type="match status" value="1"/>
</dbReference>
<dbReference type="HAMAP" id="MF_01336">
    <property type="entry name" value="Ribosomal_bL25"/>
    <property type="match status" value="1"/>
</dbReference>
<keyword evidence="10" id="KW-1185">Reference proteome</keyword>
<evidence type="ECO:0000313" key="9">
    <source>
        <dbReference type="EMBL" id="AWI75706.1"/>
    </source>
</evidence>
<organism evidence="9 10">
    <name type="scientific">Parazoarcus communis</name>
    <dbReference type="NCBI Taxonomy" id="41977"/>
    <lineage>
        <taxon>Bacteria</taxon>
        <taxon>Pseudomonadati</taxon>
        <taxon>Pseudomonadota</taxon>
        <taxon>Betaproteobacteria</taxon>
        <taxon>Rhodocyclales</taxon>
        <taxon>Zoogloeaceae</taxon>
        <taxon>Parazoarcus</taxon>
    </lineage>
</organism>
<dbReference type="GO" id="GO:0022625">
    <property type="term" value="C:cytosolic large ribosomal subunit"/>
    <property type="evidence" value="ECO:0007669"/>
    <property type="project" value="TreeGrafter"/>
</dbReference>
<accession>A0A2U8GRT1</accession>
<feature type="domain" description="Large ribosomal subunit protein bL25 L25" evidence="7">
    <location>
        <begin position="6"/>
        <end position="92"/>
    </location>
</feature>
<dbReference type="GO" id="GO:0008097">
    <property type="term" value="F:5S rRNA binding"/>
    <property type="evidence" value="ECO:0007669"/>
    <property type="project" value="InterPro"/>
</dbReference>
<comment type="function">
    <text evidence="5">This is one of the proteins that binds to the 5S RNA in the ribosome where it forms part of the central protuberance.</text>
</comment>
<comment type="subunit">
    <text evidence="5">Part of the 50S ribosomal subunit; part of the 5S rRNA/L5/L18/L25 subcomplex. Contacts the 5S rRNA. Binds to the 5S rRNA independently of L5 and L18.</text>
</comment>
<dbReference type="InterPro" id="IPR020056">
    <property type="entry name" value="Rbsml_bL25/Gln-tRNA_synth_N"/>
</dbReference>
<dbReference type="Gene3D" id="2.40.240.10">
    <property type="entry name" value="Ribosomal Protein L25, Chain P"/>
    <property type="match status" value="1"/>
</dbReference>
<evidence type="ECO:0000259" key="7">
    <source>
        <dbReference type="Pfam" id="PF01386"/>
    </source>
</evidence>
<dbReference type="PANTHER" id="PTHR33284:SF1">
    <property type="entry name" value="RIBOSOMAL PROTEIN L25_GLN-TRNA SYNTHETASE, ANTI-CODON-BINDING DOMAIN-CONTAINING PROTEIN"/>
    <property type="match status" value="1"/>
</dbReference>
<keyword evidence="4 5" id="KW-0687">Ribonucleoprotein</keyword>
<feature type="compositionally biased region" description="Polar residues" evidence="6">
    <location>
        <begin position="183"/>
        <end position="193"/>
    </location>
</feature>
<dbReference type="NCBIfam" id="TIGR00731">
    <property type="entry name" value="bL25_bact_ctc"/>
    <property type="match status" value="1"/>
</dbReference>
<evidence type="ECO:0000256" key="5">
    <source>
        <dbReference type="HAMAP-Rule" id="MF_01334"/>
    </source>
</evidence>
<dbReference type="EMBL" id="CP022187">
    <property type="protein sequence ID" value="AWI75706.1"/>
    <property type="molecule type" value="Genomic_DNA"/>
</dbReference>
<sequence>MQIEFKAVKRELQGSSASRRLRREGQLPGIVYGGEAAAQPILLDHNELFHLLKKEAFHASVLSIDIDGAKETVLLRDTQWHAYKPQVMHIDFQRVKAGETIHLKVPLHFINGDECPAVKTGGCIVAHVLTELDVECLPSNLPEFITVDLAALEPGESIHVSQVVLPEGVSTVHHGEGDPVVASAQTPRGSVSAQAEGEEGEEAAE</sequence>
<dbReference type="CDD" id="cd00495">
    <property type="entry name" value="Ribosomal_L25_TL5_CTC"/>
    <property type="match status" value="1"/>
</dbReference>
<dbReference type="SUPFAM" id="SSF50715">
    <property type="entry name" value="Ribosomal protein L25-like"/>
    <property type="match status" value="1"/>
</dbReference>
<comment type="similarity">
    <text evidence="5">Belongs to the bacterial ribosomal protein bL25 family. CTC subfamily.</text>
</comment>
<evidence type="ECO:0000256" key="3">
    <source>
        <dbReference type="ARBA" id="ARBA00022980"/>
    </source>
</evidence>
<dbReference type="Pfam" id="PF01386">
    <property type="entry name" value="Ribosomal_L25p"/>
    <property type="match status" value="1"/>
</dbReference>
<evidence type="ECO:0000256" key="2">
    <source>
        <dbReference type="ARBA" id="ARBA00022884"/>
    </source>
</evidence>
<feature type="domain" description="Large ribosomal subunit protein bL25 beta" evidence="8">
    <location>
        <begin position="101"/>
        <end position="188"/>
    </location>
</feature>
<dbReference type="KEGG" id="acom:CEW83_11180"/>
<name>A0A2U8GRT1_9RHOO</name>
<dbReference type="InterPro" id="IPR037121">
    <property type="entry name" value="Ribosomal_bL25_C"/>
</dbReference>
<protein>
    <recommendedName>
        <fullName evidence="5">Large ribosomal subunit protein bL25</fullName>
    </recommendedName>
    <alternativeName>
        <fullName evidence="5">General stress protein CTC</fullName>
    </alternativeName>
</protein>
<dbReference type="NCBIfam" id="NF004130">
    <property type="entry name" value="PRK05618.1-5"/>
    <property type="match status" value="1"/>
</dbReference>
<dbReference type="InterPro" id="IPR029751">
    <property type="entry name" value="Ribosomal_L25_dom"/>
</dbReference>
<dbReference type="InterPro" id="IPR020930">
    <property type="entry name" value="Ribosomal_uL5_bac-type"/>
</dbReference>
<dbReference type="PANTHER" id="PTHR33284">
    <property type="entry name" value="RIBOSOMAL PROTEIN L25/GLN-TRNA SYNTHETASE, ANTI-CODON-BINDING DOMAIN-CONTAINING PROTEIN"/>
    <property type="match status" value="1"/>
</dbReference>
<dbReference type="InterPro" id="IPR011035">
    <property type="entry name" value="Ribosomal_bL25/Gln-tRNA_synth"/>
</dbReference>
<dbReference type="InterPro" id="IPR020057">
    <property type="entry name" value="Ribosomal_bL25_b-dom"/>
</dbReference>
<evidence type="ECO:0000256" key="6">
    <source>
        <dbReference type="SAM" id="MobiDB-lite"/>
    </source>
</evidence>
<evidence type="ECO:0000256" key="1">
    <source>
        <dbReference type="ARBA" id="ARBA00022730"/>
    </source>
</evidence>
<proteinExistence type="inferred from homology"/>
<feature type="region of interest" description="Disordered" evidence="6">
    <location>
        <begin position="174"/>
        <end position="205"/>
    </location>
</feature>
<dbReference type="RefSeq" id="WP_108949411.1">
    <property type="nucleotide sequence ID" value="NZ_CP022187.1"/>
</dbReference>
<dbReference type="GO" id="GO:0006412">
    <property type="term" value="P:translation"/>
    <property type="evidence" value="ECO:0007669"/>
    <property type="project" value="UniProtKB-UniRule"/>
</dbReference>
<dbReference type="GO" id="GO:0003735">
    <property type="term" value="F:structural constituent of ribosome"/>
    <property type="evidence" value="ECO:0007669"/>
    <property type="project" value="InterPro"/>
</dbReference>
<dbReference type="Gene3D" id="2.170.120.20">
    <property type="entry name" value="Ribosomal protein L25, beta domain"/>
    <property type="match status" value="1"/>
</dbReference>
<reference evidence="9 10" key="1">
    <citation type="submission" date="2017-06" db="EMBL/GenBank/DDBJ databases">
        <title>Azoarcus.</title>
        <authorList>
            <person name="Woo J.-H."/>
            <person name="Kim H.-S."/>
        </authorList>
    </citation>
    <scope>NUCLEOTIDE SEQUENCE [LARGE SCALE GENOMIC DNA]</scope>
    <source>
        <strain evidence="9 10">TSPY31</strain>
    </source>
</reference>
<dbReference type="NCBIfam" id="NF004128">
    <property type="entry name" value="PRK05618.1-2"/>
    <property type="match status" value="1"/>
</dbReference>
<dbReference type="InterPro" id="IPR020055">
    <property type="entry name" value="Ribosomal_bL25_short"/>
</dbReference>
<dbReference type="AlphaFoldDB" id="A0A2U8GRT1"/>
<evidence type="ECO:0000256" key="4">
    <source>
        <dbReference type="ARBA" id="ARBA00023274"/>
    </source>
</evidence>
<dbReference type="HAMAP" id="MF_01334">
    <property type="entry name" value="Ribosomal_bL25_CTC"/>
    <property type="match status" value="1"/>
</dbReference>
<evidence type="ECO:0000313" key="10">
    <source>
        <dbReference type="Proteomes" id="UP000244930"/>
    </source>
</evidence>
<keyword evidence="2 5" id="KW-0694">RNA-binding</keyword>
<keyword evidence="3 5" id="KW-0689">Ribosomal protein</keyword>
<dbReference type="InterPro" id="IPR001021">
    <property type="entry name" value="Ribosomal_bL25_long"/>
</dbReference>
<keyword evidence="1 5" id="KW-0699">rRNA-binding</keyword>
<gene>
    <name evidence="5" type="primary">rplY</name>
    <name evidence="5" type="synonym">ctc</name>
    <name evidence="9" type="ORF">CEW83_11180</name>
</gene>
<dbReference type="Pfam" id="PF14693">
    <property type="entry name" value="Ribosomal_TL5_C"/>
    <property type="match status" value="1"/>
</dbReference>
<evidence type="ECO:0000259" key="8">
    <source>
        <dbReference type="Pfam" id="PF14693"/>
    </source>
</evidence>
<dbReference type="Proteomes" id="UP000244930">
    <property type="component" value="Chromosome"/>
</dbReference>